<dbReference type="Proteomes" id="UP000076874">
    <property type="component" value="Unassembled WGS sequence"/>
</dbReference>
<proteinExistence type="predicted"/>
<organism evidence="2 3">
    <name type="scientific">Niveomyces insectorum RCEF 264</name>
    <dbReference type="NCBI Taxonomy" id="1081102"/>
    <lineage>
        <taxon>Eukaryota</taxon>
        <taxon>Fungi</taxon>
        <taxon>Dikarya</taxon>
        <taxon>Ascomycota</taxon>
        <taxon>Pezizomycotina</taxon>
        <taxon>Sordariomycetes</taxon>
        <taxon>Hypocreomycetidae</taxon>
        <taxon>Hypocreales</taxon>
        <taxon>Cordycipitaceae</taxon>
        <taxon>Niveomyces</taxon>
    </lineage>
</organism>
<dbReference type="OrthoDB" id="5400063at2759"/>
<feature type="region of interest" description="Disordered" evidence="1">
    <location>
        <begin position="1"/>
        <end position="131"/>
    </location>
</feature>
<comment type="caution">
    <text evidence="2">The sequence shown here is derived from an EMBL/GenBank/DDBJ whole genome shotgun (WGS) entry which is preliminary data.</text>
</comment>
<name>A0A167X309_9HYPO</name>
<accession>A0A167X309</accession>
<evidence type="ECO:0000313" key="3">
    <source>
        <dbReference type="Proteomes" id="UP000076874"/>
    </source>
</evidence>
<dbReference type="STRING" id="1081102.A0A167X309"/>
<feature type="region of interest" description="Disordered" evidence="1">
    <location>
        <begin position="306"/>
        <end position="344"/>
    </location>
</feature>
<feature type="compositionally biased region" description="Low complexity" evidence="1">
    <location>
        <begin position="25"/>
        <end position="34"/>
    </location>
</feature>
<evidence type="ECO:0000256" key="1">
    <source>
        <dbReference type="SAM" id="MobiDB-lite"/>
    </source>
</evidence>
<dbReference type="EMBL" id="AZHD01000004">
    <property type="protein sequence ID" value="OAA64471.1"/>
    <property type="molecule type" value="Genomic_DNA"/>
</dbReference>
<feature type="compositionally biased region" description="Low complexity" evidence="1">
    <location>
        <begin position="68"/>
        <end position="78"/>
    </location>
</feature>
<feature type="region of interest" description="Disordered" evidence="1">
    <location>
        <begin position="175"/>
        <end position="243"/>
    </location>
</feature>
<sequence length="412" mass="43085">MESVPETERMEEFRSSPLPTLRLQSASSFAFPSPSSLPPGSPADADPYPRKLKPPNMRRSTEPPSPSSPSWSSPSLLPYRPRTTSPLSGSHTRSRSTTSAGSLYAPGMSRTRSMPGVNGAGHLQFASDPRASNVRLANSAAVTSPHRPPSLNTRTPRKTLVEDVFPSSPTRVSVIHDADRPLHERNSAPNLGTERDNTGSTPAAAVSLPLARTRRPSSPYRRLSATPATPGSTSTQAASTTATTIPIATTTTTTAAAPTVSTAASASNSISSDGSSAAAMNTLLSSAGSSPLHRPSDTFLSAPSYSVGGLSSSSVPSTPTSTRSRSPSISSLETIPDSPDAEEAALEAERIAQLKAAADAVDSSDNKNRSGGVDVPARGRTLGFGSRDKRKRWSVCGAERRGDLDLETIWED</sequence>
<feature type="compositionally biased region" description="Low complexity" evidence="1">
    <location>
        <begin position="88"/>
        <end position="102"/>
    </location>
</feature>
<feature type="compositionally biased region" description="Basic and acidic residues" evidence="1">
    <location>
        <begin position="1"/>
        <end position="14"/>
    </location>
</feature>
<feature type="compositionally biased region" description="Low complexity" evidence="1">
    <location>
        <begin position="224"/>
        <end position="243"/>
    </location>
</feature>
<feature type="compositionally biased region" description="Low complexity" evidence="1">
    <location>
        <begin position="306"/>
        <end position="335"/>
    </location>
</feature>
<evidence type="ECO:0000313" key="2">
    <source>
        <dbReference type="EMBL" id="OAA64471.1"/>
    </source>
</evidence>
<gene>
    <name evidence="2" type="ORF">SPI_03118</name>
</gene>
<evidence type="ECO:0008006" key="4">
    <source>
        <dbReference type="Google" id="ProtNLM"/>
    </source>
</evidence>
<dbReference type="AlphaFoldDB" id="A0A167X309"/>
<protein>
    <recommendedName>
        <fullName evidence="4">Basic proline-rich protein</fullName>
    </recommendedName>
</protein>
<keyword evidence="3" id="KW-1185">Reference proteome</keyword>
<reference evidence="2 3" key="1">
    <citation type="journal article" date="2016" name="Genome Biol. Evol.">
        <title>Divergent and convergent evolution of fungal pathogenicity.</title>
        <authorList>
            <person name="Shang Y."/>
            <person name="Xiao G."/>
            <person name="Zheng P."/>
            <person name="Cen K."/>
            <person name="Zhan S."/>
            <person name="Wang C."/>
        </authorList>
    </citation>
    <scope>NUCLEOTIDE SEQUENCE [LARGE SCALE GENOMIC DNA]</scope>
    <source>
        <strain evidence="2 3">RCEF 264</strain>
    </source>
</reference>
<feature type="region of interest" description="Disordered" evidence="1">
    <location>
        <begin position="356"/>
        <end position="385"/>
    </location>
</feature>
<feature type="compositionally biased region" description="Basic and acidic residues" evidence="1">
    <location>
        <begin position="175"/>
        <end position="186"/>
    </location>
</feature>